<dbReference type="AlphaFoldDB" id="A0AA39HRV5"/>
<feature type="domain" description="J" evidence="2">
    <location>
        <begin position="15"/>
        <end position="90"/>
    </location>
</feature>
<dbReference type="InterPro" id="IPR018253">
    <property type="entry name" value="DnaJ_domain_CS"/>
</dbReference>
<dbReference type="SUPFAM" id="SSF46565">
    <property type="entry name" value="Chaperone J-domain"/>
    <property type="match status" value="1"/>
</dbReference>
<proteinExistence type="predicted"/>
<dbReference type="PANTHER" id="PTHR44144:SF1">
    <property type="entry name" value="DNAJ HOMOLOG SUBFAMILY C MEMBER 9"/>
    <property type="match status" value="1"/>
</dbReference>
<feature type="compositionally biased region" description="Basic residues" evidence="1">
    <location>
        <begin position="259"/>
        <end position="269"/>
    </location>
</feature>
<dbReference type="Gene3D" id="1.10.287.110">
    <property type="entry name" value="DnaJ domain"/>
    <property type="match status" value="1"/>
</dbReference>
<dbReference type="Proteomes" id="UP001175271">
    <property type="component" value="Unassembled WGS sequence"/>
</dbReference>
<dbReference type="CDD" id="cd06257">
    <property type="entry name" value="DnaJ"/>
    <property type="match status" value="1"/>
</dbReference>
<dbReference type="InterPro" id="IPR036869">
    <property type="entry name" value="J_dom_sf"/>
</dbReference>
<dbReference type="InterPro" id="IPR001623">
    <property type="entry name" value="DnaJ_domain"/>
</dbReference>
<evidence type="ECO:0000259" key="2">
    <source>
        <dbReference type="PROSITE" id="PS50076"/>
    </source>
</evidence>
<name>A0AA39HRV5_9BILA</name>
<dbReference type="Pfam" id="PF23302">
    <property type="entry name" value="HTH_DNAJC9"/>
    <property type="match status" value="1"/>
</dbReference>
<dbReference type="SMART" id="SM00271">
    <property type="entry name" value="DnaJ"/>
    <property type="match status" value="1"/>
</dbReference>
<dbReference type="PRINTS" id="PR00625">
    <property type="entry name" value="JDOMAIN"/>
</dbReference>
<dbReference type="GO" id="GO:0005634">
    <property type="term" value="C:nucleus"/>
    <property type="evidence" value="ECO:0007669"/>
    <property type="project" value="TreeGrafter"/>
</dbReference>
<reference evidence="3" key="1">
    <citation type="submission" date="2023-06" db="EMBL/GenBank/DDBJ databases">
        <title>Genomic analysis of the entomopathogenic nematode Steinernema hermaphroditum.</title>
        <authorList>
            <person name="Schwarz E.M."/>
            <person name="Heppert J.K."/>
            <person name="Baniya A."/>
            <person name="Schwartz H.T."/>
            <person name="Tan C.-H."/>
            <person name="Antoshechkin I."/>
            <person name="Sternberg P.W."/>
            <person name="Goodrich-Blair H."/>
            <person name="Dillman A.R."/>
        </authorList>
    </citation>
    <scope>NUCLEOTIDE SEQUENCE</scope>
    <source>
        <strain evidence="3">PS9179</strain>
        <tissue evidence="3">Whole animal</tissue>
    </source>
</reference>
<gene>
    <name evidence="3" type="ORF">QR680_005084</name>
</gene>
<dbReference type="PANTHER" id="PTHR44144">
    <property type="entry name" value="DNAJ HOMOLOG SUBFAMILY C MEMBER 9"/>
    <property type="match status" value="1"/>
</dbReference>
<keyword evidence="4" id="KW-1185">Reference proteome</keyword>
<accession>A0AA39HRV5</accession>
<organism evidence="3 4">
    <name type="scientific">Steinernema hermaphroditum</name>
    <dbReference type="NCBI Taxonomy" id="289476"/>
    <lineage>
        <taxon>Eukaryota</taxon>
        <taxon>Metazoa</taxon>
        <taxon>Ecdysozoa</taxon>
        <taxon>Nematoda</taxon>
        <taxon>Chromadorea</taxon>
        <taxon>Rhabditida</taxon>
        <taxon>Tylenchina</taxon>
        <taxon>Panagrolaimomorpha</taxon>
        <taxon>Strongyloidoidea</taxon>
        <taxon>Steinernematidae</taxon>
        <taxon>Steinernema</taxon>
    </lineage>
</organism>
<dbReference type="PROSITE" id="PS00636">
    <property type="entry name" value="DNAJ_1"/>
    <property type="match status" value="1"/>
</dbReference>
<feature type="region of interest" description="Disordered" evidence="1">
    <location>
        <begin position="247"/>
        <end position="269"/>
    </location>
</feature>
<dbReference type="InterPro" id="IPR052594">
    <property type="entry name" value="J_domain-containing_protein"/>
</dbReference>
<dbReference type="GO" id="GO:0031072">
    <property type="term" value="F:heat shock protein binding"/>
    <property type="evidence" value="ECO:0007669"/>
    <property type="project" value="TreeGrafter"/>
</dbReference>
<protein>
    <recommendedName>
        <fullName evidence="2">J domain-containing protein</fullName>
    </recommendedName>
</protein>
<dbReference type="EMBL" id="JAUCMV010000003">
    <property type="protein sequence ID" value="KAK0410355.1"/>
    <property type="molecule type" value="Genomic_DNA"/>
</dbReference>
<evidence type="ECO:0000256" key="1">
    <source>
        <dbReference type="SAM" id="MobiDB-lite"/>
    </source>
</evidence>
<evidence type="ECO:0000313" key="4">
    <source>
        <dbReference type="Proteomes" id="UP001175271"/>
    </source>
</evidence>
<sequence length="269" mass="30278">MSLLADLKKHFNCANLYEALHLDPKTKTTYSPEAIKKAYYKQSLRWHPDRLAADVTEEEKKEATEKFQVISGVYAVLGDEEKRKIYDETGAVDSEDWGEDGANWATAWRTAYKKVTIEEIENYLKQYVGSEEEREDVREAYKKSKGRRDDILERVIGSDKEGAAERIFGILEEMVDAGELPKYSAFGRAAKKPNAARAKKEAKEAEQMLKKIQAKEIGDGDLAAMILARQKKRAATASTFLDGLAAKYGEGDSSGEPQRKKKRASKKAK</sequence>
<dbReference type="PROSITE" id="PS50076">
    <property type="entry name" value="DNAJ_2"/>
    <property type="match status" value="1"/>
</dbReference>
<evidence type="ECO:0000313" key="3">
    <source>
        <dbReference type="EMBL" id="KAK0410355.1"/>
    </source>
</evidence>
<dbReference type="InterPro" id="IPR056453">
    <property type="entry name" value="HTH_DNAJC9"/>
</dbReference>
<comment type="caution">
    <text evidence="3">The sequence shown here is derived from an EMBL/GenBank/DDBJ whole genome shotgun (WGS) entry which is preliminary data.</text>
</comment>
<dbReference type="Pfam" id="PF00226">
    <property type="entry name" value="DnaJ"/>
    <property type="match status" value="1"/>
</dbReference>
<dbReference type="GO" id="GO:0005737">
    <property type="term" value="C:cytoplasm"/>
    <property type="evidence" value="ECO:0007669"/>
    <property type="project" value="TreeGrafter"/>
</dbReference>